<organism evidence="2 3">
    <name type="scientific">Inquilinus limosus</name>
    <dbReference type="NCBI Taxonomy" id="171674"/>
    <lineage>
        <taxon>Bacteria</taxon>
        <taxon>Pseudomonadati</taxon>
        <taxon>Pseudomonadota</taxon>
        <taxon>Alphaproteobacteria</taxon>
        <taxon>Rhodospirillales</taxon>
        <taxon>Rhodospirillaceae</taxon>
        <taxon>Inquilinus</taxon>
    </lineage>
</organism>
<reference evidence="2" key="1">
    <citation type="submission" date="2020-06" db="EMBL/GenBank/DDBJ databases">
        <title>Stable isotope informed genome-resolved metagenomics uncovers potential trophic interactions in rhizosphere soil.</title>
        <authorList>
            <person name="Starr E.P."/>
            <person name="Shi S."/>
            <person name="Blazewicz S.J."/>
            <person name="Koch B.J."/>
            <person name="Probst A.J."/>
            <person name="Hungate B.A."/>
            <person name="Pett-Ridge J."/>
            <person name="Firestone M.K."/>
            <person name="Banfield J.F."/>
        </authorList>
    </citation>
    <scope>NUCLEOTIDE SEQUENCE</scope>
    <source>
        <strain evidence="2">YM_69_17</strain>
    </source>
</reference>
<sequence>MGAAATLLPSLAGASIAPAEAAVVVAHPDDETIGIGGQLRHLPGIAVLHVTDGAPRGLEDARFYGFATWQAYAEARQRELTSAMEAAGIPAAKLLCLGVPDQQACRRLASITRALAGQFVARETRLVLTHPYEGGHPDHDATSFAVHAARRLLQRQGVAAPMIAEMAFYHLGADGLVPQRFPPDEASPEIVLELDAPDWETKRLMLACHETQRRTLAPFTDRVERFRRAPAYDFARLPNGGRLHFDSYPWGLTGSEWPGLVAAAIAELELDPPPWP</sequence>
<dbReference type="Pfam" id="PF02585">
    <property type="entry name" value="PIG-L"/>
    <property type="match status" value="1"/>
</dbReference>
<accession>A0A952KGA0</accession>
<evidence type="ECO:0000256" key="1">
    <source>
        <dbReference type="SAM" id="SignalP"/>
    </source>
</evidence>
<dbReference type="InterPro" id="IPR003737">
    <property type="entry name" value="GlcNAc_PI_deacetylase-related"/>
</dbReference>
<evidence type="ECO:0000313" key="3">
    <source>
        <dbReference type="Proteomes" id="UP000700706"/>
    </source>
</evidence>
<dbReference type="PANTHER" id="PTHR12993">
    <property type="entry name" value="N-ACETYLGLUCOSAMINYL-PHOSPHATIDYLINOSITOL DE-N-ACETYLASE-RELATED"/>
    <property type="match status" value="1"/>
</dbReference>
<dbReference type="SUPFAM" id="SSF102588">
    <property type="entry name" value="LmbE-like"/>
    <property type="match status" value="1"/>
</dbReference>
<feature type="chain" id="PRO_5036909657" evidence="1">
    <location>
        <begin position="22"/>
        <end position="276"/>
    </location>
</feature>
<protein>
    <submittedName>
        <fullName evidence="2">PIG-L family deacetylase</fullName>
    </submittedName>
</protein>
<name>A0A952KGA0_9PROT</name>
<dbReference type="InterPro" id="IPR024078">
    <property type="entry name" value="LmbE-like_dom_sf"/>
</dbReference>
<comment type="caution">
    <text evidence="2">The sequence shown here is derived from an EMBL/GenBank/DDBJ whole genome shotgun (WGS) entry which is preliminary data.</text>
</comment>
<gene>
    <name evidence="2" type="ORF">JF625_25710</name>
</gene>
<dbReference type="Gene3D" id="3.40.50.10320">
    <property type="entry name" value="LmbE-like"/>
    <property type="match status" value="1"/>
</dbReference>
<dbReference type="Proteomes" id="UP000700706">
    <property type="component" value="Unassembled WGS sequence"/>
</dbReference>
<dbReference type="GO" id="GO:0016811">
    <property type="term" value="F:hydrolase activity, acting on carbon-nitrogen (but not peptide) bonds, in linear amides"/>
    <property type="evidence" value="ECO:0007669"/>
    <property type="project" value="TreeGrafter"/>
</dbReference>
<feature type="signal peptide" evidence="1">
    <location>
        <begin position="1"/>
        <end position="21"/>
    </location>
</feature>
<dbReference type="AlphaFoldDB" id="A0A952KGA0"/>
<keyword evidence="1" id="KW-0732">Signal</keyword>
<dbReference type="EMBL" id="JAEKLZ010000420">
    <property type="protein sequence ID" value="MBW8728527.1"/>
    <property type="molecule type" value="Genomic_DNA"/>
</dbReference>
<dbReference type="PANTHER" id="PTHR12993:SF11">
    <property type="entry name" value="N-ACETYLGLUCOSAMINYL-PHOSPHATIDYLINOSITOL DE-N-ACETYLASE"/>
    <property type="match status" value="1"/>
</dbReference>
<evidence type="ECO:0000313" key="2">
    <source>
        <dbReference type="EMBL" id="MBW8728527.1"/>
    </source>
</evidence>
<proteinExistence type="predicted"/>